<keyword evidence="3 11" id="KW-0812">Transmembrane</keyword>
<keyword evidence="5" id="KW-0297">G-protein coupled receptor</keyword>
<evidence type="ECO:0000256" key="8">
    <source>
        <dbReference type="ARBA" id="ARBA00023170"/>
    </source>
</evidence>
<dbReference type="PANTHER" id="PTHR24234:SF5">
    <property type="entry name" value="OVARIAN CANCER G-PROTEIN COUPLED RECEPTOR 1"/>
    <property type="match status" value="1"/>
</dbReference>
<reference evidence="12 13" key="1">
    <citation type="submission" date="2021-06" db="EMBL/GenBank/DDBJ databases">
        <authorList>
            <person name="Palmer J.M."/>
        </authorList>
    </citation>
    <scope>NUCLEOTIDE SEQUENCE [LARGE SCALE GENOMIC DNA]</scope>
    <source>
        <strain evidence="12 13">XC_2019</strain>
        <tissue evidence="12">Muscle</tissue>
    </source>
</reference>
<dbReference type="InterPro" id="IPR000276">
    <property type="entry name" value="GPCR_Rhodpsn"/>
</dbReference>
<keyword evidence="9" id="KW-0325">Glycoprotein</keyword>
<dbReference type="EMBL" id="JAHRIN010018721">
    <property type="protein sequence ID" value="MEQ2198105.1"/>
    <property type="molecule type" value="Genomic_DNA"/>
</dbReference>
<keyword evidence="6 11" id="KW-0472">Membrane</keyword>
<keyword evidence="2" id="KW-1003">Cell membrane</keyword>
<keyword evidence="7" id="KW-1015">Disulfide bond</keyword>
<evidence type="ECO:0000256" key="4">
    <source>
        <dbReference type="ARBA" id="ARBA00022989"/>
    </source>
</evidence>
<dbReference type="PRINTS" id="PR00237">
    <property type="entry name" value="GPCRRHODOPSN"/>
</dbReference>
<protein>
    <submittedName>
        <fullName evidence="12">Ovarian cancer G-protein coupled receptor 1</fullName>
    </submittedName>
</protein>
<comment type="subcellular location">
    <subcellularLocation>
        <location evidence="1">Cell membrane</location>
        <topology evidence="1">Multi-pass membrane protein</topology>
    </subcellularLocation>
</comment>
<evidence type="ECO:0000256" key="10">
    <source>
        <dbReference type="ARBA" id="ARBA00023224"/>
    </source>
</evidence>
<evidence type="ECO:0000256" key="1">
    <source>
        <dbReference type="ARBA" id="ARBA00004651"/>
    </source>
</evidence>
<evidence type="ECO:0000313" key="12">
    <source>
        <dbReference type="EMBL" id="MEQ2198105.1"/>
    </source>
</evidence>
<keyword evidence="8 12" id="KW-0675">Receptor</keyword>
<gene>
    <name evidence="12" type="primary">GPR68</name>
    <name evidence="12" type="ORF">XENOCAPTIV_007921</name>
</gene>
<dbReference type="Proteomes" id="UP001434883">
    <property type="component" value="Unassembled WGS sequence"/>
</dbReference>
<sequence>MLEEDVINCTISHEIHQYIFSCVYILVLVVGVPSNLYSLYHAALQLKQRNELGVYLLNLTVSDLLYQASLPLWLQYIFQVMV</sequence>
<evidence type="ECO:0000256" key="9">
    <source>
        <dbReference type="ARBA" id="ARBA00023180"/>
    </source>
</evidence>
<keyword evidence="13" id="KW-1185">Reference proteome</keyword>
<keyword evidence="10" id="KW-0807">Transducer</keyword>
<dbReference type="SUPFAM" id="SSF81321">
    <property type="entry name" value="Family A G protein-coupled receptor-like"/>
    <property type="match status" value="1"/>
</dbReference>
<evidence type="ECO:0000313" key="13">
    <source>
        <dbReference type="Proteomes" id="UP001434883"/>
    </source>
</evidence>
<evidence type="ECO:0000256" key="2">
    <source>
        <dbReference type="ARBA" id="ARBA00022475"/>
    </source>
</evidence>
<dbReference type="Gene3D" id="1.20.1070.10">
    <property type="entry name" value="Rhodopsin 7-helix transmembrane proteins"/>
    <property type="match status" value="1"/>
</dbReference>
<organism evidence="12 13">
    <name type="scientific">Xenoophorus captivus</name>
    <dbReference type="NCBI Taxonomy" id="1517983"/>
    <lineage>
        <taxon>Eukaryota</taxon>
        <taxon>Metazoa</taxon>
        <taxon>Chordata</taxon>
        <taxon>Craniata</taxon>
        <taxon>Vertebrata</taxon>
        <taxon>Euteleostomi</taxon>
        <taxon>Actinopterygii</taxon>
        <taxon>Neopterygii</taxon>
        <taxon>Teleostei</taxon>
        <taxon>Neoteleostei</taxon>
        <taxon>Acanthomorphata</taxon>
        <taxon>Ovalentaria</taxon>
        <taxon>Atherinomorphae</taxon>
        <taxon>Cyprinodontiformes</taxon>
        <taxon>Goodeidae</taxon>
        <taxon>Xenoophorus</taxon>
    </lineage>
</organism>
<feature type="non-terminal residue" evidence="12">
    <location>
        <position position="82"/>
    </location>
</feature>
<evidence type="ECO:0000256" key="11">
    <source>
        <dbReference type="SAM" id="Phobius"/>
    </source>
</evidence>
<feature type="transmembrane region" description="Helical" evidence="11">
    <location>
        <begin position="18"/>
        <end position="40"/>
    </location>
</feature>
<proteinExistence type="predicted"/>
<name>A0ABV0QQL3_9TELE</name>
<evidence type="ECO:0000256" key="5">
    <source>
        <dbReference type="ARBA" id="ARBA00023040"/>
    </source>
</evidence>
<evidence type="ECO:0000256" key="7">
    <source>
        <dbReference type="ARBA" id="ARBA00023157"/>
    </source>
</evidence>
<accession>A0ABV0QQL3</accession>
<keyword evidence="4 11" id="KW-1133">Transmembrane helix</keyword>
<evidence type="ECO:0000256" key="3">
    <source>
        <dbReference type="ARBA" id="ARBA00022692"/>
    </source>
</evidence>
<comment type="caution">
    <text evidence="12">The sequence shown here is derived from an EMBL/GenBank/DDBJ whole genome shotgun (WGS) entry which is preliminary data.</text>
</comment>
<evidence type="ECO:0000256" key="6">
    <source>
        <dbReference type="ARBA" id="ARBA00023136"/>
    </source>
</evidence>
<dbReference type="PANTHER" id="PTHR24234">
    <property type="entry name" value="LYSOPHOSPHATIDIC ACID RECEPTOR 5/SPHINGOSYLPHOSPHORYLCHOLINE RECEPTOR"/>
    <property type="match status" value="1"/>
</dbReference>